<organism evidence="3 4">
    <name type="scientific">Kitasatospora indigofera</name>
    <dbReference type="NCBI Taxonomy" id="67307"/>
    <lineage>
        <taxon>Bacteria</taxon>
        <taxon>Bacillati</taxon>
        <taxon>Actinomycetota</taxon>
        <taxon>Actinomycetes</taxon>
        <taxon>Kitasatosporales</taxon>
        <taxon>Streptomycetaceae</taxon>
        <taxon>Kitasatospora</taxon>
    </lineage>
</organism>
<reference evidence="3" key="1">
    <citation type="journal article" date="2014" name="Int. J. Syst. Evol. Microbiol.">
        <title>Complete genome sequence of Corynebacterium casei LMG S-19264T (=DSM 44701T), isolated from a smear-ripened cheese.</title>
        <authorList>
            <consortium name="US DOE Joint Genome Institute (JGI-PGF)"/>
            <person name="Walter F."/>
            <person name="Albersmeier A."/>
            <person name="Kalinowski J."/>
            <person name="Ruckert C."/>
        </authorList>
    </citation>
    <scope>NUCLEOTIDE SEQUENCE</scope>
    <source>
        <strain evidence="3">JCM 4646</strain>
    </source>
</reference>
<dbReference type="Proteomes" id="UP000617734">
    <property type="component" value="Unassembled WGS sequence"/>
</dbReference>
<proteinExistence type="predicted"/>
<feature type="transmembrane region" description="Helical" evidence="2">
    <location>
        <begin position="158"/>
        <end position="184"/>
    </location>
</feature>
<evidence type="ECO:0000256" key="2">
    <source>
        <dbReference type="SAM" id="Phobius"/>
    </source>
</evidence>
<reference evidence="3" key="2">
    <citation type="submission" date="2020-09" db="EMBL/GenBank/DDBJ databases">
        <authorList>
            <person name="Sun Q."/>
            <person name="Ohkuma M."/>
        </authorList>
    </citation>
    <scope>NUCLEOTIDE SEQUENCE</scope>
    <source>
        <strain evidence="3">JCM 4646</strain>
    </source>
</reference>
<feature type="transmembrane region" description="Helical" evidence="2">
    <location>
        <begin position="289"/>
        <end position="310"/>
    </location>
</feature>
<feature type="transmembrane region" description="Helical" evidence="2">
    <location>
        <begin position="234"/>
        <end position="255"/>
    </location>
</feature>
<gene>
    <name evidence="3" type="ORF">GCM10018781_62000</name>
</gene>
<feature type="region of interest" description="Disordered" evidence="1">
    <location>
        <begin position="1"/>
        <end position="28"/>
    </location>
</feature>
<keyword evidence="4" id="KW-1185">Reference proteome</keyword>
<evidence type="ECO:0008006" key="5">
    <source>
        <dbReference type="Google" id="ProtNLM"/>
    </source>
</evidence>
<keyword evidence="2" id="KW-0812">Transmembrane</keyword>
<dbReference type="AlphaFoldDB" id="A0A919G9P5"/>
<evidence type="ECO:0000256" key="1">
    <source>
        <dbReference type="SAM" id="MobiDB-lite"/>
    </source>
</evidence>
<feature type="compositionally biased region" description="Pro residues" evidence="1">
    <location>
        <begin position="9"/>
        <end position="19"/>
    </location>
</feature>
<accession>A0A919G9P5</accession>
<feature type="transmembrane region" description="Helical" evidence="2">
    <location>
        <begin position="204"/>
        <end position="227"/>
    </location>
</feature>
<keyword evidence="2" id="KW-0472">Membrane</keyword>
<evidence type="ECO:0000313" key="4">
    <source>
        <dbReference type="Proteomes" id="UP000617734"/>
    </source>
</evidence>
<evidence type="ECO:0000313" key="3">
    <source>
        <dbReference type="EMBL" id="GHH80797.1"/>
    </source>
</evidence>
<dbReference type="GeneID" id="95356512"/>
<protein>
    <recommendedName>
        <fullName evidence="5">ABC transporter permease</fullName>
    </recommendedName>
</protein>
<feature type="transmembrane region" description="Helical" evidence="2">
    <location>
        <begin position="117"/>
        <end position="137"/>
    </location>
</feature>
<keyword evidence="2" id="KW-1133">Transmembrane helix</keyword>
<dbReference type="RefSeq" id="WP_229927892.1">
    <property type="nucleotide sequence ID" value="NZ_BNBO01000049.1"/>
</dbReference>
<name>A0A919G9P5_9ACTN</name>
<comment type="caution">
    <text evidence="3">The sequence shown here is derived from an EMBL/GenBank/DDBJ whole genome shotgun (WGS) entry which is preliminary data.</text>
</comment>
<dbReference type="GO" id="GO:0005886">
    <property type="term" value="C:plasma membrane"/>
    <property type="evidence" value="ECO:0007669"/>
    <property type="project" value="UniProtKB-SubCell"/>
</dbReference>
<dbReference type="GO" id="GO:0140359">
    <property type="term" value="F:ABC-type transporter activity"/>
    <property type="evidence" value="ECO:0007669"/>
    <property type="project" value="InterPro"/>
</dbReference>
<sequence length="315" mass="31181">MNRPSARRVPPPSAAPPPACTSTPLPGTPLPGTLLPDTLLLGALRPPLARALPATLTLARALHAEWTKLRTAGGTWTALLALVLATAGLGAAAAAGVSCPAAGCGEDATRLALTGVTLGQAVAVVLAAAAVGGEYGTGMIRTTLAAVPGRGTAYTAKAAALAGAVLLASTAAVLGSLLAGRLILPGSGFTPAHGYPPLSLGDGPTLRAAVGSVLYLALVALLTVGVATAVREPAAAAGVVLGLLYLFPLLTRVVADPDWQRRLQQVAPMPAGLAVQATTGLDRLPVPPWTGLAVLAGWSAGALLLGAALLRRRDA</sequence>
<dbReference type="EMBL" id="BNBO01000049">
    <property type="protein sequence ID" value="GHH80797.1"/>
    <property type="molecule type" value="Genomic_DNA"/>
</dbReference>
<feature type="transmembrane region" description="Helical" evidence="2">
    <location>
        <begin position="76"/>
        <end position="97"/>
    </location>
</feature>